<dbReference type="Proteomes" id="UP000187209">
    <property type="component" value="Unassembled WGS sequence"/>
</dbReference>
<protein>
    <submittedName>
        <fullName evidence="1">Uncharacterized protein</fullName>
    </submittedName>
</protein>
<comment type="caution">
    <text evidence="1">The sequence shown here is derived from an EMBL/GenBank/DDBJ whole genome shotgun (WGS) entry which is preliminary data.</text>
</comment>
<sequence>MEKPRFSPEWNNPQVVLLQKEIYKKEEKHLGLKLPSEKERFERFIRELKPRFSGILKDYKKSDLSYKDNTEGENISKSQYLHQRGSSIVELSYIKPYQQPKLTNRTWDLIHNTNPRTGNEKDKKYFLIKKSLQNIAQRKNIFY</sequence>
<reference evidence="1 2" key="1">
    <citation type="submission" date="2016-11" db="EMBL/GenBank/DDBJ databases">
        <title>The macronuclear genome of Stentor coeruleus: a giant cell with tiny introns.</title>
        <authorList>
            <person name="Slabodnick M."/>
            <person name="Ruby J.G."/>
            <person name="Reiff S.B."/>
            <person name="Swart E.C."/>
            <person name="Gosai S."/>
            <person name="Prabakaran S."/>
            <person name="Witkowska E."/>
            <person name="Larue G.E."/>
            <person name="Fisher S."/>
            <person name="Freeman R.M."/>
            <person name="Gunawardena J."/>
            <person name="Chu W."/>
            <person name="Stover N.A."/>
            <person name="Gregory B.D."/>
            <person name="Nowacki M."/>
            <person name="Derisi J."/>
            <person name="Roy S.W."/>
            <person name="Marshall W.F."/>
            <person name="Sood P."/>
        </authorList>
    </citation>
    <scope>NUCLEOTIDE SEQUENCE [LARGE SCALE GENOMIC DNA]</scope>
    <source>
        <strain evidence="1">WM001</strain>
    </source>
</reference>
<dbReference type="AlphaFoldDB" id="A0A1R2B4I8"/>
<organism evidence="1 2">
    <name type="scientific">Stentor coeruleus</name>
    <dbReference type="NCBI Taxonomy" id="5963"/>
    <lineage>
        <taxon>Eukaryota</taxon>
        <taxon>Sar</taxon>
        <taxon>Alveolata</taxon>
        <taxon>Ciliophora</taxon>
        <taxon>Postciliodesmatophora</taxon>
        <taxon>Heterotrichea</taxon>
        <taxon>Heterotrichida</taxon>
        <taxon>Stentoridae</taxon>
        <taxon>Stentor</taxon>
    </lineage>
</organism>
<accession>A0A1R2B4I8</accession>
<dbReference type="EMBL" id="MPUH01000967">
    <property type="protein sequence ID" value="OMJ71679.1"/>
    <property type="molecule type" value="Genomic_DNA"/>
</dbReference>
<keyword evidence="2" id="KW-1185">Reference proteome</keyword>
<gene>
    <name evidence="1" type="ORF">SteCoe_30048</name>
</gene>
<evidence type="ECO:0000313" key="1">
    <source>
        <dbReference type="EMBL" id="OMJ71679.1"/>
    </source>
</evidence>
<evidence type="ECO:0000313" key="2">
    <source>
        <dbReference type="Proteomes" id="UP000187209"/>
    </source>
</evidence>
<proteinExistence type="predicted"/>
<name>A0A1R2B4I8_9CILI</name>